<dbReference type="EMBL" id="KF118520">
    <property type="protein sequence ID" value="AIA85782.1"/>
    <property type="molecule type" value="Genomic_DNA"/>
</dbReference>
<dbReference type="AlphaFoldDB" id="A0A060BSW5"/>
<accession>A0A060BSW5</accession>
<dbReference type="Gene3D" id="2.120.10.30">
    <property type="entry name" value="TolB, C-terminal domain"/>
    <property type="match status" value="1"/>
</dbReference>
<sequence>PVYAYGRSLGQSATGGIIYHGSKLSELTGRYIGADFSSGRIWSIARDGSDVVELSALRQNGQKIVDLLEDPATGDIFVLENNTWSGGTQRLLRITLSETVESDYPQTLDELGLFADPATRTPNPGVVPYQVNLRFWSDDADKQRWFMIPDEEATIGYQAEDP</sequence>
<evidence type="ECO:0000313" key="1">
    <source>
        <dbReference type="EMBL" id="AIA85782.1"/>
    </source>
</evidence>
<feature type="non-terminal residue" evidence="1">
    <location>
        <position position="1"/>
    </location>
</feature>
<reference evidence="1" key="1">
    <citation type="journal article" date="2013" name="Environ. Microbiol.">
        <title>Seasonally variable intestinal metagenomes of the red palm weevil (Rhynchophorus ferrugineus).</title>
        <authorList>
            <person name="Jia S."/>
            <person name="Zhang X."/>
            <person name="Zhang G."/>
            <person name="Yin A."/>
            <person name="Zhang S."/>
            <person name="Li F."/>
            <person name="Wang L."/>
            <person name="Zhao D."/>
            <person name="Yun Q."/>
            <person name="Tala"/>
            <person name="Wang J."/>
            <person name="Sun G."/>
            <person name="Baabdullah M."/>
            <person name="Yu X."/>
            <person name="Hu S."/>
            <person name="Al-Mssallem I.S."/>
            <person name="Yu J."/>
        </authorList>
    </citation>
    <scope>NUCLEOTIDE SEQUENCE</scope>
</reference>
<name>A0A060BSW5_9GAMM</name>
<proteinExistence type="predicted"/>
<feature type="non-terminal residue" evidence="1">
    <location>
        <position position="162"/>
    </location>
</feature>
<protein>
    <submittedName>
        <fullName evidence="1">CAZy families CBM26 protein</fullName>
    </submittedName>
</protein>
<dbReference type="InterPro" id="IPR011042">
    <property type="entry name" value="6-blade_b-propeller_TolB-like"/>
</dbReference>
<organism evidence="1">
    <name type="scientific">uncultured Cellvibrio sp</name>
    <dbReference type="NCBI Taxonomy" id="174586"/>
    <lineage>
        <taxon>Bacteria</taxon>
        <taxon>Pseudomonadati</taxon>
        <taxon>Pseudomonadota</taxon>
        <taxon>Gammaproteobacteria</taxon>
        <taxon>Cellvibrionales</taxon>
        <taxon>Cellvibrionaceae</taxon>
        <taxon>Cellvibrio</taxon>
        <taxon>environmental samples</taxon>
    </lineage>
</organism>